<sequence>MPISVTCPGSERQSGFTLLELVVVLALVAALGAIVLPSLLKMQEAWRRHVDLQDIASQLRSLGYRTRLQARETIIGADGALPADMLSLPAGWTLSARQPLVYLANGACLGGEVSLQHEDVVQVMQLMAPLCQPELP</sequence>
<dbReference type="Gene3D" id="3.30.700.10">
    <property type="entry name" value="Glycoprotein, Type 4 Pilin"/>
    <property type="match status" value="1"/>
</dbReference>
<keyword evidence="1" id="KW-0472">Membrane</keyword>
<accession>A0ABS3TMH4</accession>
<keyword evidence="3" id="KW-1185">Reference proteome</keyword>
<dbReference type="EMBL" id="JAELYA010000001">
    <property type="protein sequence ID" value="MBO3274598.1"/>
    <property type="molecule type" value="Genomic_DNA"/>
</dbReference>
<evidence type="ECO:0000256" key="1">
    <source>
        <dbReference type="SAM" id="Phobius"/>
    </source>
</evidence>
<evidence type="ECO:0000313" key="2">
    <source>
        <dbReference type="EMBL" id="MBO3274598.1"/>
    </source>
</evidence>
<dbReference type="InterPro" id="IPR012902">
    <property type="entry name" value="N_methyl_site"/>
</dbReference>
<keyword evidence="1" id="KW-0812">Transmembrane</keyword>
<feature type="transmembrane region" description="Helical" evidence="1">
    <location>
        <begin position="18"/>
        <end position="40"/>
    </location>
</feature>
<gene>
    <name evidence="2" type="ORF">JFY56_05145</name>
</gene>
<comment type="caution">
    <text evidence="2">The sequence shown here is derived from an EMBL/GenBank/DDBJ whole genome shotgun (WGS) entry which is preliminary data.</text>
</comment>
<keyword evidence="1" id="KW-1133">Transmembrane helix</keyword>
<dbReference type="Pfam" id="PF07963">
    <property type="entry name" value="N_methyl"/>
    <property type="match status" value="1"/>
</dbReference>
<evidence type="ECO:0000313" key="3">
    <source>
        <dbReference type="Proteomes" id="UP000669060"/>
    </source>
</evidence>
<dbReference type="InterPro" id="IPR045584">
    <property type="entry name" value="Pilin-like"/>
</dbReference>
<dbReference type="PROSITE" id="PS00409">
    <property type="entry name" value="PROKAR_NTER_METHYL"/>
    <property type="match status" value="1"/>
</dbReference>
<proteinExistence type="predicted"/>
<reference evidence="2 3" key="1">
    <citation type="submission" date="2020-12" db="EMBL/GenBank/DDBJ databases">
        <title>Pseudomonas schmalbachii sp. nov. isolated from millipede gut.</title>
        <authorList>
            <person name="Shelomi M."/>
        </authorList>
    </citation>
    <scope>NUCLEOTIDE SEQUENCE [LARGE SCALE GENOMIC DNA]</scope>
    <source>
        <strain evidence="2 3">Milli4</strain>
    </source>
</reference>
<protein>
    <submittedName>
        <fullName evidence="2">Prepilin-type N-terminal cleavage/methylation domain-containing protein</fullName>
    </submittedName>
</protein>
<dbReference type="Proteomes" id="UP000669060">
    <property type="component" value="Unassembled WGS sequence"/>
</dbReference>
<dbReference type="NCBIfam" id="TIGR02532">
    <property type="entry name" value="IV_pilin_GFxxxE"/>
    <property type="match status" value="1"/>
</dbReference>
<organism evidence="2 3">
    <name type="scientific">Pseudomonas schmalbachii</name>
    <dbReference type="NCBI Taxonomy" id="2816993"/>
    <lineage>
        <taxon>Bacteria</taxon>
        <taxon>Pseudomonadati</taxon>
        <taxon>Pseudomonadota</taxon>
        <taxon>Gammaproteobacteria</taxon>
        <taxon>Pseudomonadales</taxon>
        <taxon>Pseudomonadaceae</taxon>
        <taxon>Pseudomonas</taxon>
    </lineage>
</organism>
<dbReference type="SUPFAM" id="SSF54523">
    <property type="entry name" value="Pili subunits"/>
    <property type="match status" value="1"/>
</dbReference>
<name>A0ABS3TMH4_9PSED</name>
<dbReference type="RefSeq" id="WP_208312400.1">
    <property type="nucleotide sequence ID" value="NZ_JAELYA010000001.1"/>
</dbReference>